<feature type="region of interest" description="Disordered" evidence="1">
    <location>
        <begin position="1"/>
        <end position="20"/>
    </location>
</feature>
<accession>A0A4U8UM62</accession>
<dbReference type="EMBL" id="AZBU02000001">
    <property type="protein sequence ID" value="TMS33689.1"/>
    <property type="molecule type" value="Genomic_DNA"/>
</dbReference>
<keyword evidence="3" id="KW-1185">Reference proteome</keyword>
<dbReference type="Proteomes" id="UP000298663">
    <property type="component" value="Chromosome X"/>
</dbReference>
<dbReference type="AlphaFoldDB" id="A0A4U8UM62"/>
<reference evidence="2 3" key="2">
    <citation type="journal article" date="2019" name="G3 (Bethesda)">
        <title>Hybrid Assembly of the Genome of the Entomopathogenic Nematode Steinernema carpocapsae Identifies the X-Chromosome.</title>
        <authorList>
            <person name="Serra L."/>
            <person name="Macchietto M."/>
            <person name="Macias-Munoz A."/>
            <person name="McGill C.J."/>
            <person name="Rodriguez I.M."/>
            <person name="Rodriguez B."/>
            <person name="Murad R."/>
            <person name="Mortazavi A."/>
        </authorList>
    </citation>
    <scope>NUCLEOTIDE SEQUENCE [LARGE SCALE GENOMIC DNA]</scope>
    <source>
        <strain evidence="2 3">ALL</strain>
    </source>
</reference>
<evidence type="ECO:0000313" key="3">
    <source>
        <dbReference type="Proteomes" id="UP000298663"/>
    </source>
</evidence>
<sequence length="210" mass="23942">MKRVGSPDDAGEGKKSKPNEATVISTVETSELPTQVLEIFVHNPQITASLFNNAQIVNSSETPVIPPSPIVYELIIRRNPQSWDYAFLGIDSPSLGELLRRPPTRIIQINSFSMVYPEENFGRCHSQPIAANQWKSIPRWSLMYQLLPKAFQWLVQDSSFKCRIVENDDQAVTDKMFNIMKMTEKFNKVTLHYCADASEDFLSCMVAERR</sequence>
<organism evidence="2 3">
    <name type="scientific">Steinernema carpocapsae</name>
    <name type="common">Entomopathogenic nematode</name>
    <dbReference type="NCBI Taxonomy" id="34508"/>
    <lineage>
        <taxon>Eukaryota</taxon>
        <taxon>Metazoa</taxon>
        <taxon>Ecdysozoa</taxon>
        <taxon>Nematoda</taxon>
        <taxon>Chromadorea</taxon>
        <taxon>Rhabditida</taxon>
        <taxon>Tylenchina</taxon>
        <taxon>Panagrolaimomorpha</taxon>
        <taxon>Strongyloidoidea</taxon>
        <taxon>Steinernematidae</taxon>
        <taxon>Steinernema</taxon>
    </lineage>
</organism>
<comment type="caution">
    <text evidence="2">The sequence shown here is derived from an EMBL/GenBank/DDBJ whole genome shotgun (WGS) entry which is preliminary data.</text>
</comment>
<proteinExistence type="predicted"/>
<reference evidence="2 3" key="1">
    <citation type="journal article" date="2015" name="Genome Biol.">
        <title>Comparative genomics of Steinernema reveals deeply conserved gene regulatory networks.</title>
        <authorList>
            <person name="Dillman A.R."/>
            <person name="Macchietto M."/>
            <person name="Porter C.F."/>
            <person name="Rogers A."/>
            <person name="Williams B."/>
            <person name="Antoshechkin I."/>
            <person name="Lee M.M."/>
            <person name="Goodwin Z."/>
            <person name="Lu X."/>
            <person name="Lewis E.E."/>
            <person name="Goodrich-Blair H."/>
            <person name="Stock S.P."/>
            <person name="Adams B.J."/>
            <person name="Sternberg P.W."/>
            <person name="Mortazavi A."/>
        </authorList>
    </citation>
    <scope>NUCLEOTIDE SEQUENCE [LARGE SCALE GENOMIC DNA]</scope>
    <source>
        <strain evidence="2 3">ALL</strain>
    </source>
</reference>
<name>A0A4U8UM62_STECR</name>
<protein>
    <submittedName>
        <fullName evidence="2">Uncharacterized protein</fullName>
    </submittedName>
</protein>
<dbReference type="EMBL" id="CM016762">
    <property type="protein sequence ID" value="TMS33689.1"/>
    <property type="molecule type" value="Genomic_DNA"/>
</dbReference>
<evidence type="ECO:0000256" key="1">
    <source>
        <dbReference type="SAM" id="MobiDB-lite"/>
    </source>
</evidence>
<evidence type="ECO:0000313" key="2">
    <source>
        <dbReference type="EMBL" id="TMS33689.1"/>
    </source>
</evidence>
<gene>
    <name evidence="2" type="ORF">L596_001401</name>
</gene>